<dbReference type="EMBL" id="FSRL01000002">
    <property type="protein sequence ID" value="SIO31060.1"/>
    <property type="molecule type" value="Genomic_DNA"/>
</dbReference>
<keyword evidence="3" id="KW-1185">Reference proteome</keyword>
<dbReference type="InterPro" id="IPR050312">
    <property type="entry name" value="IolE/XylAMocC-like"/>
</dbReference>
<dbReference type="RefSeq" id="WP_074258005.1">
    <property type="nucleotide sequence ID" value="NZ_FSRL01000002.1"/>
</dbReference>
<dbReference type="STRING" id="1217970.SAMN05444002_3853"/>
<dbReference type="Proteomes" id="UP000184932">
    <property type="component" value="Unassembled WGS sequence"/>
</dbReference>
<dbReference type="OrthoDB" id="9072761at2"/>
<protein>
    <submittedName>
        <fullName evidence="2">Sugar phosphate isomerase/epimerase</fullName>
    </submittedName>
</protein>
<gene>
    <name evidence="2" type="ORF">SAMN05444002_3853</name>
</gene>
<dbReference type="AlphaFoldDB" id="A0A1N6IGA9"/>
<dbReference type="SUPFAM" id="SSF51658">
    <property type="entry name" value="Xylose isomerase-like"/>
    <property type="match status" value="1"/>
</dbReference>
<sequence>MSRMISVAHLTAIHLAPPAFIRAAAEAGFDAVGLRLRRVTPTSPAYPLMEDAAAMAETRAALAETGLVVHDIEFVMIEPGLEVARLAGLLDAGAELGARELIAAPYDPEPGRLADRLGALSELAGARGIGVSLEFFPWAVVPDLAGALALAAQAGPKVGVLADSLHFDRSGSRLDDLRNAPEERLRFAHLADAKVHPPYTTEQLLHAARAERLPPGEGEIDLAAFVAALPAGIPLGVEVPMDGLTAREGAGAVLQRARQAVARLLAEG</sequence>
<dbReference type="GO" id="GO:0016853">
    <property type="term" value="F:isomerase activity"/>
    <property type="evidence" value="ECO:0007669"/>
    <property type="project" value="UniProtKB-KW"/>
</dbReference>
<evidence type="ECO:0000259" key="1">
    <source>
        <dbReference type="Pfam" id="PF01261"/>
    </source>
</evidence>
<organism evidence="2 3">
    <name type="scientific">Vannielia litorea</name>
    <dbReference type="NCBI Taxonomy" id="1217970"/>
    <lineage>
        <taxon>Bacteria</taxon>
        <taxon>Pseudomonadati</taxon>
        <taxon>Pseudomonadota</taxon>
        <taxon>Alphaproteobacteria</taxon>
        <taxon>Rhodobacterales</taxon>
        <taxon>Paracoccaceae</taxon>
        <taxon>Vannielia</taxon>
    </lineage>
</organism>
<evidence type="ECO:0000313" key="3">
    <source>
        <dbReference type="Proteomes" id="UP000184932"/>
    </source>
</evidence>
<accession>A0A1N6IGA9</accession>
<dbReference type="Gene3D" id="3.20.20.150">
    <property type="entry name" value="Divalent-metal-dependent TIM barrel enzymes"/>
    <property type="match status" value="1"/>
</dbReference>
<dbReference type="PANTHER" id="PTHR12110">
    <property type="entry name" value="HYDROXYPYRUVATE ISOMERASE"/>
    <property type="match status" value="1"/>
</dbReference>
<reference evidence="3" key="1">
    <citation type="submission" date="2016-11" db="EMBL/GenBank/DDBJ databases">
        <authorList>
            <person name="Varghese N."/>
            <person name="Submissions S."/>
        </authorList>
    </citation>
    <scope>NUCLEOTIDE SEQUENCE [LARGE SCALE GENOMIC DNA]</scope>
    <source>
        <strain evidence="3">DSM 29440</strain>
    </source>
</reference>
<dbReference type="Pfam" id="PF01261">
    <property type="entry name" value="AP_endonuc_2"/>
    <property type="match status" value="1"/>
</dbReference>
<proteinExistence type="predicted"/>
<dbReference type="InterPro" id="IPR036237">
    <property type="entry name" value="Xyl_isomerase-like_sf"/>
</dbReference>
<name>A0A1N6IGA9_9RHOB</name>
<dbReference type="PANTHER" id="PTHR12110:SF48">
    <property type="entry name" value="BLL3656 PROTEIN"/>
    <property type="match status" value="1"/>
</dbReference>
<dbReference type="InterPro" id="IPR013022">
    <property type="entry name" value="Xyl_isomerase-like_TIM-brl"/>
</dbReference>
<keyword evidence="2" id="KW-0413">Isomerase</keyword>
<feature type="domain" description="Xylose isomerase-like TIM barrel" evidence="1">
    <location>
        <begin position="21"/>
        <end position="250"/>
    </location>
</feature>
<evidence type="ECO:0000313" key="2">
    <source>
        <dbReference type="EMBL" id="SIO31060.1"/>
    </source>
</evidence>